<dbReference type="GO" id="GO:0046655">
    <property type="term" value="P:folic acid metabolic process"/>
    <property type="evidence" value="ECO:0007669"/>
    <property type="project" value="TreeGrafter"/>
</dbReference>
<dbReference type="GO" id="GO:0006730">
    <property type="term" value="P:one-carbon metabolic process"/>
    <property type="evidence" value="ECO:0007669"/>
    <property type="project" value="UniProtKB-KW"/>
</dbReference>
<evidence type="ECO:0000313" key="10">
    <source>
        <dbReference type="EMBL" id="TXR54572.1"/>
    </source>
</evidence>
<dbReference type="GO" id="GO:0005829">
    <property type="term" value="C:cytosol"/>
    <property type="evidence" value="ECO:0007669"/>
    <property type="project" value="TreeGrafter"/>
</dbReference>
<dbReference type="OrthoDB" id="9804315at2"/>
<evidence type="ECO:0000256" key="2">
    <source>
        <dbReference type="ARBA" id="ARBA00009539"/>
    </source>
</evidence>
<keyword evidence="4 8" id="KW-0554">One-carbon metabolism</keyword>
<proteinExistence type="inferred from homology"/>
<evidence type="ECO:0000256" key="5">
    <source>
        <dbReference type="ARBA" id="ARBA00022857"/>
    </source>
</evidence>
<dbReference type="GO" id="GO:0046654">
    <property type="term" value="P:tetrahydrofolate biosynthetic process"/>
    <property type="evidence" value="ECO:0007669"/>
    <property type="project" value="UniProtKB-UniPathway"/>
</dbReference>
<dbReference type="PIRSF" id="PIRSF000194">
    <property type="entry name" value="DHFR"/>
    <property type="match status" value="1"/>
</dbReference>
<dbReference type="RefSeq" id="WP_147713970.1">
    <property type="nucleotide sequence ID" value="NZ_VKAD01000001.1"/>
</dbReference>
<dbReference type="PANTHER" id="PTHR48069">
    <property type="entry name" value="DIHYDROFOLATE REDUCTASE"/>
    <property type="match status" value="1"/>
</dbReference>
<dbReference type="PROSITE" id="PS51330">
    <property type="entry name" value="DHFR_2"/>
    <property type="match status" value="1"/>
</dbReference>
<comment type="catalytic activity">
    <reaction evidence="8">
        <text>(6S)-5,6,7,8-tetrahydrofolate + NADP(+) = 7,8-dihydrofolate + NADPH + H(+)</text>
        <dbReference type="Rhea" id="RHEA:15009"/>
        <dbReference type="ChEBI" id="CHEBI:15378"/>
        <dbReference type="ChEBI" id="CHEBI:57451"/>
        <dbReference type="ChEBI" id="CHEBI:57453"/>
        <dbReference type="ChEBI" id="CHEBI:57783"/>
        <dbReference type="ChEBI" id="CHEBI:58349"/>
        <dbReference type="EC" id="1.5.1.3"/>
    </reaction>
</comment>
<dbReference type="FunFam" id="3.40.430.10:FF:000001">
    <property type="entry name" value="Dihydrofolate reductase"/>
    <property type="match status" value="1"/>
</dbReference>
<evidence type="ECO:0000313" key="11">
    <source>
        <dbReference type="Proteomes" id="UP000321764"/>
    </source>
</evidence>
<evidence type="ECO:0000256" key="1">
    <source>
        <dbReference type="ARBA" id="ARBA00004903"/>
    </source>
</evidence>
<gene>
    <name evidence="10" type="ORF">FME95_08560</name>
</gene>
<dbReference type="GO" id="GO:0070401">
    <property type="term" value="F:NADP+ binding"/>
    <property type="evidence" value="ECO:0007669"/>
    <property type="project" value="UniProtKB-ARBA"/>
</dbReference>
<reference evidence="10 11" key="1">
    <citation type="submission" date="2019-07" db="EMBL/GenBank/DDBJ databases">
        <title>Reinekea sp. strain SSH23 genome sequencing and assembly.</title>
        <authorList>
            <person name="Kim I."/>
        </authorList>
    </citation>
    <scope>NUCLEOTIDE SEQUENCE [LARGE SCALE GENOMIC DNA]</scope>
    <source>
        <strain evidence="10 11">SSH23</strain>
    </source>
</reference>
<dbReference type="UniPathway" id="UPA00077">
    <property type="reaction ID" value="UER00158"/>
</dbReference>
<dbReference type="EC" id="1.5.1.3" evidence="3 8"/>
<comment type="caution">
    <text evidence="10">The sequence shown here is derived from an EMBL/GenBank/DDBJ whole genome shotgun (WGS) entry which is preliminary data.</text>
</comment>
<dbReference type="PANTHER" id="PTHR48069:SF3">
    <property type="entry name" value="DIHYDROFOLATE REDUCTASE"/>
    <property type="match status" value="1"/>
</dbReference>
<keyword evidence="5 8" id="KW-0521">NADP</keyword>
<evidence type="ECO:0000256" key="8">
    <source>
        <dbReference type="PIRNR" id="PIRNR000194"/>
    </source>
</evidence>
<dbReference type="EMBL" id="VKAD01000001">
    <property type="protein sequence ID" value="TXR54572.1"/>
    <property type="molecule type" value="Genomic_DNA"/>
</dbReference>
<dbReference type="Gene3D" id="3.40.430.10">
    <property type="entry name" value="Dihydrofolate Reductase, subunit A"/>
    <property type="match status" value="1"/>
</dbReference>
<dbReference type="AlphaFoldDB" id="A0A5C8Z9F1"/>
<sequence>MRISMIWAMAENRTIGRDNKLPWHLPNDLKYFKQLTTGKAVIMGRKTYDSIGKPLPNRSNIVITRDTQFYAEGVQVAHSLDEAIELAEAASLVNANDEVIVMGGAEIYRLCLPKADRLYITFVHADVDGDAHFPEFDLSQYNEIAREDFSADGPNPYDYSFVVYDKRLAS</sequence>
<name>A0A5C8Z9F1_9GAMM</name>
<dbReference type="InterPro" id="IPR024072">
    <property type="entry name" value="DHFR-like_dom_sf"/>
</dbReference>
<comment type="pathway">
    <text evidence="1 8">Cofactor biosynthesis; tetrahydrofolate biosynthesis; 5,6,7,8-tetrahydrofolate from 7,8-dihydrofolate: step 1/1.</text>
</comment>
<evidence type="ECO:0000256" key="6">
    <source>
        <dbReference type="ARBA" id="ARBA00023002"/>
    </source>
</evidence>
<evidence type="ECO:0000256" key="7">
    <source>
        <dbReference type="ARBA" id="ARBA00025067"/>
    </source>
</evidence>
<dbReference type="Proteomes" id="UP000321764">
    <property type="component" value="Unassembled WGS sequence"/>
</dbReference>
<protein>
    <recommendedName>
        <fullName evidence="3 8">Dihydrofolate reductase</fullName>
        <ecNumber evidence="3 8">1.5.1.3</ecNumber>
    </recommendedName>
</protein>
<evidence type="ECO:0000259" key="9">
    <source>
        <dbReference type="PROSITE" id="PS51330"/>
    </source>
</evidence>
<feature type="domain" description="DHFR" evidence="9">
    <location>
        <begin position="2"/>
        <end position="166"/>
    </location>
</feature>
<dbReference type="Pfam" id="PF00186">
    <property type="entry name" value="DHFR_1"/>
    <property type="match status" value="1"/>
</dbReference>
<accession>A0A5C8Z9F1</accession>
<dbReference type="GO" id="GO:0004146">
    <property type="term" value="F:dihydrofolate reductase activity"/>
    <property type="evidence" value="ECO:0007669"/>
    <property type="project" value="UniProtKB-EC"/>
</dbReference>
<dbReference type="InterPro" id="IPR012259">
    <property type="entry name" value="DHFR"/>
</dbReference>
<dbReference type="CDD" id="cd00209">
    <property type="entry name" value="DHFR"/>
    <property type="match status" value="1"/>
</dbReference>
<comment type="function">
    <text evidence="7 8">Key enzyme in folate metabolism. Catalyzes an essential reaction for de novo glycine and purine synthesis, and for DNA precursor synthesis.</text>
</comment>
<dbReference type="PRINTS" id="PR00070">
    <property type="entry name" value="DHFR"/>
</dbReference>
<keyword evidence="11" id="KW-1185">Reference proteome</keyword>
<dbReference type="InterPro" id="IPR001796">
    <property type="entry name" value="DHFR_dom"/>
</dbReference>
<dbReference type="GO" id="GO:0046452">
    <property type="term" value="P:dihydrofolate metabolic process"/>
    <property type="evidence" value="ECO:0007669"/>
    <property type="project" value="TreeGrafter"/>
</dbReference>
<evidence type="ECO:0000256" key="3">
    <source>
        <dbReference type="ARBA" id="ARBA00012856"/>
    </source>
</evidence>
<organism evidence="10 11">
    <name type="scientific">Reinekea thalattae</name>
    <dbReference type="NCBI Taxonomy" id="2593301"/>
    <lineage>
        <taxon>Bacteria</taxon>
        <taxon>Pseudomonadati</taxon>
        <taxon>Pseudomonadota</taxon>
        <taxon>Gammaproteobacteria</taxon>
        <taxon>Oceanospirillales</taxon>
        <taxon>Saccharospirillaceae</taxon>
        <taxon>Reinekea</taxon>
    </lineage>
</organism>
<dbReference type="SUPFAM" id="SSF53597">
    <property type="entry name" value="Dihydrofolate reductase-like"/>
    <property type="match status" value="1"/>
</dbReference>
<comment type="similarity">
    <text evidence="2 8">Belongs to the dihydrofolate reductase family.</text>
</comment>
<evidence type="ECO:0000256" key="4">
    <source>
        <dbReference type="ARBA" id="ARBA00022563"/>
    </source>
</evidence>
<keyword evidence="6 8" id="KW-0560">Oxidoreductase</keyword>